<evidence type="ECO:0000256" key="1">
    <source>
        <dbReference type="SAM" id="MobiDB-lite"/>
    </source>
</evidence>
<sequence length="144" mass="15389">MERRSAQNMREKIPGPKPALGRNQAAKRWSRLPPPVPGGWYKKNCKRFQKHQSDRRMERGPRAAKAGAAAGGQAGEAADGLSGEKNGCPAEADSRADVSGFAGWPGPAAVRFQDCHDVYGMMGKEAGKRAGRETENGGGEKADK</sequence>
<gene>
    <name evidence="2" type="ORF">Cdeb_00639</name>
</gene>
<dbReference type="AlphaFoldDB" id="A0A420VH94"/>
<protein>
    <submittedName>
        <fullName evidence="2">Uncharacterized protein</fullName>
    </submittedName>
</protein>
<organism evidence="2 3">
    <name type="scientific">Caldibacillus debilis GB1</name>
    <dbReference type="NCBI Taxonomy" id="1339248"/>
    <lineage>
        <taxon>Bacteria</taxon>
        <taxon>Bacillati</taxon>
        <taxon>Bacillota</taxon>
        <taxon>Bacilli</taxon>
        <taxon>Bacillales</taxon>
        <taxon>Bacillaceae</taxon>
        <taxon>Caldibacillus</taxon>
    </lineage>
</organism>
<evidence type="ECO:0000313" key="3">
    <source>
        <dbReference type="Proteomes" id="UP000286235"/>
    </source>
</evidence>
<feature type="region of interest" description="Disordered" evidence="1">
    <location>
        <begin position="1"/>
        <end position="99"/>
    </location>
</feature>
<feature type="region of interest" description="Disordered" evidence="1">
    <location>
        <begin position="125"/>
        <end position="144"/>
    </location>
</feature>
<dbReference type="Proteomes" id="UP000286235">
    <property type="component" value="Unassembled WGS sequence"/>
</dbReference>
<feature type="compositionally biased region" description="Basic and acidic residues" evidence="1">
    <location>
        <begin position="1"/>
        <end position="14"/>
    </location>
</feature>
<accession>A0A420VH94</accession>
<keyword evidence="3" id="KW-1185">Reference proteome</keyword>
<proteinExistence type="predicted"/>
<reference evidence="2 3" key="1">
    <citation type="submission" date="2013-12" db="EMBL/GenBank/DDBJ databases">
        <title>Genome and proteome characterization of Caldibacillus debilis GB1 derived from a cellulolytic aero-tolerant co-culture.</title>
        <authorList>
            <person name="Wushke S.T."/>
            <person name="Zhang X."/>
            <person name="Fristensky B."/>
            <person name="Wilkins J.A."/>
            <person name="Levin D.B."/>
            <person name="Sparling R."/>
        </authorList>
    </citation>
    <scope>NUCLEOTIDE SEQUENCE [LARGE SCALE GENOMIC DNA]</scope>
    <source>
        <strain evidence="2 3">GB1</strain>
    </source>
</reference>
<dbReference type="EMBL" id="AZRV01000012">
    <property type="protein sequence ID" value="RKO62910.1"/>
    <property type="molecule type" value="Genomic_DNA"/>
</dbReference>
<evidence type="ECO:0000313" key="2">
    <source>
        <dbReference type="EMBL" id="RKO62910.1"/>
    </source>
</evidence>
<feature type="compositionally biased region" description="Basic and acidic residues" evidence="1">
    <location>
        <begin position="51"/>
        <end position="61"/>
    </location>
</feature>
<comment type="caution">
    <text evidence="2">The sequence shown here is derived from an EMBL/GenBank/DDBJ whole genome shotgun (WGS) entry which is preliminary data.</text>
</comment>
<name>A0A420VH94_9BACI</name>